<protein>
    <submittedName>
        <fullName evidence="2">Myb family transcription factor</fullName>
    </submittedName>
</protein>
<dbReference type="EMBL" id="CP136898">
    <property type="protein sequence ID" value="WOL19376.1"/>
    <property type="molecule type" value="Genomic_DNA"/>
</dbReference>
<sequence>MDLRREPWTGLEKRALDCGRGPHADELRHRPWRGTAINYRLDVYGALAMTGLRRTRKSCQLQWLNYLRPERQHHAGGATPHPQTPFPLGQPRMTPTTPAAYDSISVLFHLSCLSFIC</sequence>
<dbReference type="Proteomes" id="UP001327560">
    <property type="component" value="Chromosome 9"/>
</dbReference>
<dbReference type="InterPro" id="IPR001005">
    <property type="entry name" value="SANT/Myb"/>
</dbReference>
<evidence type="ECO:0000313" key="2">
    <source>
        <dbReference type="EMBL" id="WOL19376.1"/>
    </source>
</evidence>
<feature type="domain" description="Myb-like" evidence="1">
    <location>
        <begin position="1"/>
        <end position="67"/>
    </location>
</feature>
<keyword evidence="3" id="KW-1185">Reference proteome</keyword>
<evidence type="ECO:0000259" key="1">
    <source>
        <dbReference type="PROSITE" id="PS50090"/>
    </source>
</evidence>
<reference evidence="2 3" key="1">
    <citation type="submission" date="2023-10" db="EMBL/GenBank/DDBJ databases">
        <title>Chromosome-scale genome assembly provides insights into flower coloration mechanisms of Canna indica.</title>
        <authorList>
            <person name="Li C."/>
        </authorList>
    </citation>
    <scope>NUCLEOTIDE SEQUENCE [LARGE SCALE GENOMIC DNA]</scope>
    <source>
        <tissue evidence="2">Flower</tissue>
    </source>
</reference>
<accession>A0AAQ3L707</accession>
<evidence type="ECO:0000313" key="3">
    <source>
        <dbReference type="Proteomes" id="UP001327560"/>
    </source>
</evidence>
<name>A0AAQ3L707_9LILI</name>
<proteinExistence type="predicted"/>
<gene>
    <name evidence="2" type="ORF">Cni_G28174</name>
</gene>
<dbReference type="PROSITE" id="PS50090">
    <property type="entry name" value="MYB_LIKE"/>
    <property type="match status" value="1"/>
</dbReference>
<dbReference type="AlphaFoldDB" id="A0AAQ3L707"/>
<organism evidence="2 3">
    <name type="scientific">Canna indica</name>
    <name type="common">Indian-shot</name>
    <dbReference type="NCBI Taxonomy" id="4628"/>
    <lineage>
        <taxon>Eukaryota</taxon>
        <taxon>Viridiplantae</taxon>
        <taxon>Streptophyta</taxon>
        <taxon>Embryophyta</taxon>
        <taxon>Tracheophyta</taxon>
        <taxon>Spermatophyta</taxon>
        <taxon>Magnoliopsida</taxon>
        <taxon>Liliopsida</taxon>
        <taxon>Zingiberales</taxon>
        <taxon>Cannaceae</taxon>
        <taxon>Canna</taxon>
    </lineage>
</organism>